<dbReference type="InterPro" id="IPR023149">
    <property type="entry name" value="Trans_acon_MeTrfase_C"/>
</dbReference>
<organism evidence="1 2">
    <name type="scientific">Aphanomyces invadans</name>
    <dbReference type="NCBI Taxonomy" id="157072"/>
    <lineage>
        <taxon>Eukaryota</taxon>
        <taxon>Sar</taxon>
        <taxon>Stramenopiles</taxon>
        <taxon>Oomycota</taxon>
        <taxon>Saprolegniomycetes</taxon>
        <taxon>Saprolegniales</taxon>
        <taxon>Verrucalvaceae</taxon>
        <taxon>Aphanomyces</taxon>
    </lineage>
</organism>
<accession>A0A3R7A426</accession>
<dbReference type="InterPro" id="IPR029063">
    <property type="entry name" value="SAM-dependent_MTases_sf"/>
</dbReference>
<gene>
    <name evidence="1" type="ORF">DYB32_008608</name>
</gene>
<dbReference type="Gene3D" id="3.40.50.150">
    <property type="entry name" value="Vaccinia Virus protein VP39"/>
    <property type="match status" value="1"/>
</dbReference>
<evidence type="ECO:0000313" key="1">
    <source>
        <dbReference type="EMBL" id="RHY24939.1"/>
    </source>
</evidence>
<proteinExistence type="predicted"/>
<sequence length="226" mass="24927">MPASSAPRVLRSWTPSHYMKFGAQRLRPALDLLQAIQLPSTASDVVDLGCGPGNLTPFLRKATSPKALTTWTRYFGSPRFGCSTRTLTLNDVGGVLAFQMPDTRQQPSHVLMGEAAKHVGFDVSKVRWVTTDVNADAYYNLLRPLASEVHLWSTEYVYQLAGGEGVHPVVDFVSSSGLGPYVDALTPSQRPVFMDAYKDLIATAYPRLEDGTVLLPYKRFFCVVVR</sequence>
<name>A0A3R7A426_9STRA</name>
<evidence type="ECO:0000313" key="2">
    <source>
        <dbReference type="Proteomes" id="UP000285060"/>
    </source>
</evidence>
<keyword evidence="2" id="KW-1185">Reference proteome</keyword>
<dbReference type="VEuPathDB" id="FungiDB:H310_11379"/>
<comment type="caution">
    <text evidence="1">The sequence shown here is derived from an EMBL/GenBank/DDBJ whole genome shotgun (WGS) entry which is preliminary data.</text>
</comment>
<reference evidence="1 2" key="1">
    <citation type="submission" date="2018-08" db="EMBL/GenBank/DDBJ databases">
        <title>Aphanomyces genome sequencing and annotation.</title>
        <authorList>
            <person name="Minardi D."/>
            <person name="Oidtmann B."/>
            <person name="Van Der Giezen M."/>
            <person name="Studholme D.J."/>
        </authorList>
    </citation>
    <scope>NUCLEOTIDE SEQUENCE [LARGE SCALE GENOMIC DNA]</scope>
    <source>
        <strain evidence="1 2">NJM0002</strain>
    </source>
</reference>
<dbReference type="Proteomes" id="UP000285060">
    <property type="component" value="Unassembled WGS sequence"/>
</dbReference>
<protein>
    <recommendedName>
        <fullName evidence="3">Methyltransferase domain-containing protein</fullName>
    </recommendedName>
</protein>
<dbReference type="EMBL" id="QUSY01001444">
    <property type="protein sequence ID" value="RHY24939.1"/>
    <property type="molecule type" value="Genomic_DNA"/>
</dbReference>
<dbReference type="GO" id="GO:0030798">
    <property type="term" value="F:trans-aconitate 2-methyltransferase activity"/>
    <property type="evidence" value="ECO:0007669"/>
    <property type="project" value="InterPro"/>
</dbReference>
<dbReference type="Gene3D" id="1.10.150.290">
    <property type="entry name" value="S-adenosyl-L-methionine-dependent methyltransferases"/>
    <property type="match status" value="1"/>
</dbReference>
<dbReference type="SUPFAM" id="SSF53335">
    <property type="entry name" value="S-adenosyl-L-methionine-dependent methyltransferases"/>
    <property type="match status" value="1"/>
</dbReference>
<evidence type="ECO:0008006" key="3">
    <source>
        <dbReference type="Google" id="ProtNLM"/>
    </source>
</evidence>
<dbReference type="AlphaFoldDB" id="A0A3R7A426"/>